<dbReference type="InterPro" id="IPR023296">
    <property type="entry name" value="Glyco_hydro_beta-prop_sf"/>
</dbReference>
<protein>
    <submittedName>
        <fullName evidence="8">Glycosyl hydrolase</fullName>
    </submittedName>
</protein>
<dbReference type="Pfam" id="PF17851">
    <property type="entry name" value="GH43_C2"/>
    <property type="match status" value="1"/>
</dbReference>
<evidence type="ECO:0000256" key="6">
    <source>
        <dbReference type="SAM" id="SignalP"/>
    </source>
</evidence>
<sequence length="519" mass="57551">MRLSKVVLTLGLVGSALAEQFTNPVIYEDFADNDISRGPDGSYYLSASSFHYSPGAPILKSDDLVNWEFIGHSVPSLSWASKYNLSDGENAYNKGIWASTLRYRASTGLWYWIGCIEFSKTHIYTAPAVTGPWTLRSTLNRCYYDCGLLIDDDDTMYVVSGRNNITMAQLSADGLQEVKRQPIFSSPTGFTNIEGNRLYKRNGVYYVLDDQSSGRTLIWKSDNVWGPYTYKLLVDKVKSPVPGGYSIDQGSLVETDSGDWYFMSFVWAYPSGRMPILAPITWGDDGFPILTSVNGYWNVSYDYPLPKISTSSWLGVDTFEGTQLAPAWEWNHNPDPTKYSVQDGLTLNTATVTYDLFKARNTLTHRMHGPVAVGTLKLNVSKMMDGDRAGLAAFRDESAWIGVARNGDNFNIVFADGLAQDSSANWATISTGTIVASVPISQRVAWFRVTAQITPSSPREATFEYSTDGVHFTQLGDPVGFNNSWSYFMGLRFGIFNYATKQLGGSVKVLSFESESTST</sequence>
<keyword evidence="3 5" id="KW-0378">Hydrolase</keyword>
<keyword evidence="9" id="KW-1185">Reference proteome</keyword>
<dbReference type="Pfam" id="PF04616">
    <property type="entry name" value="Glyco_hydro_43"/>
    <property type="match status" value="1"/>
</dbReference>
<evidence type="ECO:0000313" key="9">
    <source>
        <dbReference type="Proteomes" id="UP001610446"/>
    </source>
</evidence>
<feature type="chain" id="PRO_5046617924" evidence="6">
    <location>
        <begin position="19"/>
        <end position="519"/>
    </location>
</feature>
<accession>A0ABR4L1Q3</accession>
<keyword evidence="2 6" id="KW-0732">Signal</keyword>
<evidence type="ECO:0000256" key="5">
    <source>
        <dbReference type="RuleBase" id="RU361187"/>
    </source>
</evidence>
<name>A0ABR4L1Q3_9EURO</name>
<feature type="domain" description="Beta-xylosidase C-terminal Concanavalin A-like" evidence="7">
    <location>
        <begin position="317"/>
        <end position="508"/>
    </location>
</feature>
<dbReference type="CDD" id="cd09001">
    <property type="entry name" value="GH43_FsAxh1-like"/>
    <property type="match status" value="1"/>
</dbReference>
<evidence type="ECO:0000313" key="8">
    <source>
        <dbReference type="EMBL" id="KAL2858451.1"/>
    </source>
</evidence>
<comment type="caution">
    <text evidence="8">The sequence shown here is derived from an EMBL/GenBank/DDBJ whole genome shotgun (WGS) entry which is preliminary data.</text>
</comment>
<dbReference type="InterPro" id="IPR051795">
    <property type="entry name" value="Glycosyl_Hydrlase_43"/>
</dbReference>
<dbReference type="InterPro" id="IPR006710">
    <property type="entry name" value="Glyco_hydro_43"/>
</dbReference>
<reference evidence="8 9" key="1">
    <citation type="submission" date="2024-07" db="EMBL/GenBank/DDBJ databases">
        <title>Section-level genome sequencing and comparative genomics of Aspergillus sections Usti and Cavernicolus.</title>
        <authorList>
            <consortium name="Lawrence Berkeley National Laboratory"/>
            <person name="Nybo J.L."/>
            <person name="Vesth T.C."/>
            <person name="Theobald S."/>
            <person name="Frisvad J.C."/>
            <person name="Larsen T.O."/>
            <person name="Kjaerboelling I."/>
            <person name="Rothschild-Mancinelli K."/>
            <person name="Lyhne E.K."/>
            <person name="Kogle M.E."/>
            <person name="Barry K."/>
            <person name="Clum A."/>
            <person name="Na H."/>
            <person name="Ledsgaard L."/>
            <person name="Lin J."/>
            <person name="Lipzen A."/>
            <person name="Kuo A."/>
            <person name="Riley R."/>
            <person name="Mondo S."/>
            <person name="Labutti K."/>
            <person name="Haridas S."/>
            <person name="Pangalinan J."/>
            <person name="Salamov A.A."/>
            <person name="Simmons B.A."/>
            <person name="Magnuson J.K."/>
            <person name="Chen J."/>
            <person name="Drula E."/>
            <person name="Henrissat B."/>
            <person name="Wiebenga A."/>
            <person name="Lubbers R.J."/>
            <person name="Gomes A.C."/>
            <person name="Makela M.R."/>
            <person name="Stajich J."/>
            <person name="Grigoriev I.V."/>
            <person name="Mortensen U.H."/>
            <person name="De Vries R.P."/>
            <person name="Baker S.E."/>
            <person name="Andersen M.R."/>
        </authorList>
    </citation>
    <scope>NUCLEOTIDE SEQUENCE [LARGE SCALE GENOMIC DNA]</scope>
    <source>
        <strain evidence="8 9">CBS 123904</strain>
    </source>
</reference>
<evidence type="ECO:0000256" key="3">
    <source>
        <dbReference type="ARBA" id="ARBA00022801"/>
    </source>
</evidence>
<evidence type="ECO:0000256" key="2">
    <source>
        <dbReference type="ARBA" id="ARBA00022729"/>
    </source>
</evidence>
<dbReference type="InterPro" id="IPR041542">
    <property type="entry name" value="GH43_C2"/>
</dbReference>
<dbReference type="Proteomes" id="UP001610446">
    <property type="component" value="Unassembled WGS sequence"/>
</dbReference>
<evidence type="ECO:0000256" key="4">
    <source>
        <dbReference type="ARBA" id="ARBA00023295"/>
    </source>
</evidence>
<dbReference type="SUPFAM" id="SSF75005">
    <property type="entry name" value="Arabinanase/levansucrase/invertase"/>
    <property type="match status" value="1"/>
</dbReference>
<dbReference type="PANTHER" id="PTHR42812">
    <property type="entry name" value="BETA-XYLOSIDASE"/>
    <property type="match status" value="1"/>
</dbReference>
<proteinExistence type="inferred from homology"/>
<dbReference type="Gene3D" id="2.60.120.200">
    <property type="match status" value="1"/>
</dbReference>
<dbReference type="EMBL" id="JBFXLU010000001">
    <property type="protein sequence ID" value="KAL2858451.1"/>
    <property type="molecule type" value="Genomic_DNA"/>
</dbReference>
<dbReference type="InterPro" id="IPR013320">
    <property type="entry name" value="ConA-like_dom_sf"/>
</dbReference>
<keyword evidence="4 5" id="KW-0326">Glycosidase</keyword>
<evidence type="ECO:0000256" key="1">
    <source>
        <dbReference type="ARBA" id="ARBA00009865"/>
    </source>
</evidence>
<dbReference type="SUPFAM" id="SSF49899">
    <property type="entry name" value="Concanavalin A-like lectins/glucanases"/>
    <property type="match status" value="1"/>
</dbReference>
<feature type="signal peptide" evidence="6">
    <location>
        <begin position="1"/>
        <end position="18"/>
    </location>
</feature>
<organism evidence="8 9">
    <name type="scientific">Aspergillus pseudoustus</name>
    <dbReference type="NCBI Taxonomy" id="1810923"/>
    <lineage>
        <taxon>Eukaryota</taxon>
        <taxon>Fungi</taxon>
        <taxon>Dikarya</taxon>
        <taxon>Ascomycota</taxon>
        <taxon>Pezizomycotina</taxon>
        <taxon>Eurotiomycetes</taxon>
        <taxon>Eurotiomycetidae</taxon>
        <taxon>Eurotiales</taxon>
        <taxon>Aspergillaceae</taxon>
        <taxon>Aspergillus</taxon>
        <taxon>Aspergillus subgen. Nidulantes</taxon>
    </lineage>
</organism>
<gene>
    <name evidence="8" type="ORF">BJY01DRAFT_241786</name>
</gene>
<dbReference type="GO" id="GO:0016787">
    <property type="term" value="F:hydrolase activity"/>
    <property type="evidence" value="ECO:0007669"/>
    <property type="project" value="UniProtKB-KW"/>
</dbReference>
<dbReference type="Gene3D" id="2.115.10.20">
    <property type="entry name" value="Glycosyl hydrolase domain, family 43"/>
    <property type="match status" value="1"/>
</dbReference>
<evidence type="ECO:0000259" key="7">
    <source>
        <dbReference type="Pfam" id="PF17851"/>
    </source>
</evidence>
<dbReference type="PANTHER" id="PTHR42812:SF15">
    <property type="entry name" value="HYDROLASE, PUTATIVE (AFU_ORTHOLOGUE AFUA_2G00930)-RELATED"/>
    <property type="match status" value="1"/>
</dbReference>
<comment type="similarity">
    <text evidence="1 5">Belongs to the glycosyl hydrolase 43 family.</text>
</comment>